<dbReference type="Proteomes" id="UP001237642">
    <property type="component" value="Unassembled WGS sequence"/>
</dbReference>
<keyword evidence="3" id="KW-0677">Repeat</keyword>
<keyword evidence="6" id="KW-1185">Reference proteome</keyword>
<sequence length="439" mass="49960">MILSDTRDPGAVPSSHQVFDNNGNYRLRSHTIEEFINFSEFVDMFHYRLLDSDEKKTENLFSEKENPVFDYLVEEFGESSQFLVKRNLLNDIMELYKNQEVEYSCHLSKEVDELKANMIKRLSYSLYRLFLVVGQDQGLANLIEDCVALRLLKILENLDLLDIQYFAAGILSRASFDECGWVMKKAVPVLLKLICSQRCNLLAVEATVTLMRLANKAPHVINVSLLRDLSALVKASKSHGLLVHLAMFLAFVCRRPDLSIDEKKNVLLPILGELLGKDFKPPHGCRKDFKPPHGYKVLACYSLSYLTYDSYETCAAVRVQICERLVELTSHKSSSVVGSALGVIGNIVRWGNSEQIENFAKGRMFLQWLDKNVLCSEMKKIQVQGCQIISNIAARRETLIEVMVKAGLVDPICTLLEGDEPDVKMEAAWAILYMFYDKY</sequence>
<dbReference type="SMART" id="SM00185">
    <property type="entry name" value="ARM"/>
    <property type="match status" value="2"/>
</dbReference>
<evidence type="ECO:0000313" key="6">
    <source>
        <dbReference type="Proteomes" id="UP001237642"/>
    </source>
</evidence>
<evidence type="ECO:0000256" key="3">
    <source>
        <dbReference type="ARBA" id="ARBA00022737"/>
    </source>
</evidence>
<dbReference type="AlphaFoldDB" id="A0AAD8JKX4"/>
<organism evidence="5 6">
    <name type="scientific">Heracleum sosnowskyi</name>
    <dbReference type="NCBI Taxonomy" id="360622"/>
    <lineage>
        <taxon>Eukaryota</taxon>
        <taxon>Viridiplantae</taxon>
        <taxon>Streptophyta</taxon>
        <taxon>Embryophyta</taxon>
        <taxon>Tracheophyta</taxon>
        <taxon>Spermatophyta</taxon>
        <taxon>Magnoliopsida</taxon>
        <taxon>eudicotyledons</taxon>
        <taxon>Gunneridae</taxon>
        <taxon>Pentapetalae</taxon>
        <taxon>asterids</taxon>
        <taxon>campanulids</taxon>
        <taxon>Apiales</taxon>
        <taxon>Apiaceae</taxon>
        <taxon>Apioideae</taxon>
        <taxon>apioid superclade</taxon>
        <taxon>Tordylieae</taxon>
        <taxon>Tordyliinae</taxon>
        <taxon>Heracleum</taxon>
    </lineage>
</organism>
<evidence type="ECO:0000256" key="1">
    <source>
        <dbReference type="ARBA" id="ARBA00010394"/>
    </source>
</evidence>
<comment type="similarity">
    <text evidence="1">Belongs to the importin alpha family.</text>
</comment>
<accession>A0AAD8JKX4</accession>
<dbReference type="Pfam" id="PF00514">
    <property type="entry name" value="Arm"/>
    <property type="match status" value="1"/>
</dbReference>
<keyword evidence="2" id="KW-0813">Transport</keyword>
<dbReference type="Gene3D" id="1.25.10.10">
    <property type="entry name" value="Leucine-rich Repeat Variant"/>
    <property type="match status" value="1"/>
</dbReference>
<evidence type="ECO:0000256" key="4">
    <source>
        <dbReference type="ARBA" id="ARBA00022927"/>
    </source>
</evidence>
<dbReference type="InterPro" id="IPR016024">
    <property type="entry name" value="ARM-type_fold"/>
</dbReference>
<gene>
    <name evidence="5" type="ORF">POM88_004949</name>
</gene>
<evidence type="ECO:0000256" key="2">
    <source>
        <dbReference type="ARBA" id="ARBA00022448"/>
    </source>
</evidence>
<dbReference type="SUPFAM" id="SSF48371">
    <property type="entry name" value="ARM repeat"/>
    <property type="match status" value="1"/>
</dbReference>
<evidence type="ECO:0000313" key="5">
    <source>
        <dbReference type="EMBL" id="KAK1405344.1"/>
    </source>
</evidence>
<proteinExistence type="inferred from homology"/>
<dbReference type="InterPro" id="IPR000225">
    <property type="entry name" value="Armadillo"/>
</dbReference>
<keyword evidence="4" id="KW-0653">Protein transport</keyword>
<dbReference type="InterPro" id="IPR011989">
    <property type="entry name" value="ARM-like"/>
</dbReference>
<name>A0AAD8JKX4_9APIA</name>
<protein>
    <submittedName>
        <fullName evidence="5">Uncharacterized protein</fullName>
    </submittedName>
</protein>
<dbReference type="GO" id="GO:0015031">
    <property type="term" value="P:protein transport"/>
    <property type="evidence" value="ECO:0007669"/>
    <property type="project" value="UniProtKB-KW"/>
</dbReference>
<reference evidence="5" key="1">
    <citation type="submission" date="2023-02" db="EMBL/GenBank/DDBJ databases">
        <title>Genome of toxic invasive species Heracleum sosnowskyi carries increased number of genes despite the absence of recent whole-genome duplications.</title>
        <authorList>
            <person name="Schelkunov M."/>
            <person name="Shtratnikova V."/>
            <person name="Makarenko M."/>
            <person name="Klepikova A."/>
            <person name="Omelchenko D."/>
            <person name="Novikova G."/>
            <person name="Obukhova E."/>
            <person name="Bogdanov V."/>
            <person name="Penin A."/>
            <person name="Logacheva M."/>
        </authorList>
    </citation>
    <scope>NUCLEOTIDE SEQUENCE</scope>
    <source>
        <strain evidence="5">Hsosn_3</strain>
        <tissue evidence="5">Leaf</tissue>
    </source>
</reference>
<dbReference type="PANTHER" id="PTHR23316">
    <property type="entry name" value="IMPORTIN ALPHA"/>
    <property type="match status" value="1"/>
</dbReference>
<dbReference type="EMBL" id="JAUIZM010000001">
    <property type="protein sequence ID" value="KAK1405344.1"/>
    <property type="molecule type" value="Genomic_DNA"/>
</dbReference>
<reference evidence="5" key="2">
    <citation type="submission" date="2023-05" db="EMBL/GenBank/DDBJ databases">
        <authorList>
            <person name="Schelkunov M.I."/>
        </authorList>
    </citation>
    <scope>NUCLEOTIDE SEQUENCE</scope>
    <source>
        <strain evidence="5">Hsosn_3</strain>
        <tissue evidence="5">Leaf</tissue>
    </source>
</reference>
<comment type="caution">
    <text evidence="5">The sequence shown here is derived from an EMBL/GenBank/DDBJ whole genome shotgun (WGS) entry which is preliminary data.</text>
</comment>